<evidence type="ECO:0000313" key="4">
    <source>
        <dbReference type="EMBL" id="NDV35830.1"/>
    </source>
</evidence>
<feature type="domain" description="DCUN1" evidence="3">
    <location>
        <begin position="5"/>
        <end position="192"/>
    </location>
</feature>
<dbReference type="GO" id="GO:0000151">
    <property type="term" value="C:ubiquitin ligase complex"/>
    <property type="evidence" value="ECO:0007669"/>
    <property type="project" value="TreeGrafter"/>
</dbReference>
<dbReference type="Gene3D" id="1.10.238.10">
    <property type="entry name" value="EF-hand"/>
    <property type="match status" value="1"/>
</dbReference>
<dbReference type="PANTHER" id="PTHR12281">
    <property type="entry name" value="RP42 RELATED"/>
    <property type="match status" value="1"/>
</dbReference>
<evidence type="ECO:0000256" key="1">
    <source>
        <dbReference type="RuleBase" id="RU410713"/>
    </source>
</evidence>
<dbReference type="Gene3D" id="1.10.238.200">
    <property type="entry name" value="Cullin, PONY binding domain"/>
    <property type="match status" value="1"/>
</dbReference>
<comment type="function">
    <text evidence="1">Neddylation of cullins play an essential role in the regulation of SCF-type complexes activity.</text>
</comment>
<evidence type="ECO:0000256" key="2">
    <source>
        <dbReference type="SAM" id="MobiDB-lite"/>
    </source>
</evidence>
<dbReference type="InterPro" id="IPR042460">
    <property type="entry name" value="DCN1-like_PONY"/>
</dbReference>
<proteinExistence type="predicted"/>
<dbReference type="InterPro" id="IPR014764">
    <property type="entry name" value="DCN-prot"/>
</dbReference>
<dbReference type="GO" id="GO:0097602">
    <property type="term" value="F:cullin family protein binding"/>
    <property type="evidence" value="ECO:0007669"/>
    <property type="project" value="TreeGrafter"/>
</dbReference>
<accession>A0A6B2LG92</accession>
<dbReference type="Pfam" id="PF03556">
    <property type="entry name" value="Cullin_binding"/>
    <property type="match status" value="1"/>
</dbReference>
<reference evidence="4" key="1">
    <citation type="journal article" date="2020" name="J. Eukaryot. Microbiol.">
        <title>De novo Sequencing, Assembly and Annotation of the Transcriptome for the Free-Living Testate Amoeba Arcella intermedia.</title>
        <authorList>
            <person name="Ribeiro G.M."/>
            <person name="Porfirio-Sousa A.L."/>
            <person name="Maurer-Alcala X.X."/>
            <person name="Katz L.A."/>
            <person name="Lahr D.J.G."/>
        </authorList>
    </citation>
    <scope>NUCLEOTIDE SEQUENCE</scope>
</reference>
<feature type="region of interest" description="Disordered" evidence="2">
    <location>
        <begin position="195"/>
        <end position="216"/>
    </location>
</feature>
<dbReference type="InterPro" id="IPR005176">
    <property type="entry name" value="PONY_dom"/>
</dbReference>
<organism evidence="4">
    <name type="scientific">Arcella intermedia</name>
    <dbReference type="NCBI Taxonomy" id="1963864"/>
    <lineage>
        <taxon>Eukaryota</taxon>
        <taxon>Amoebozoa</taxon>
        <taxon>Tubulinea</taxon>
        <taxon>Elardia</taxon>
        <taxon>Arcellinida</taxon>
        <taxon>Sphaerothecina</taxon>
        <taxon>Arcellidae</taxon>
        <taxon>Arcella</taxon>
    </lineage>
</organism>
<protein>
    <recommendedName>
        <fullName evidence="1">Defective in cullin neddylation protein</fullName>
    </recommendedName>
</protein>
<name>A0A6B2LG92_9EUKA</name>
<dbReference type="GO" id="GO:0031624">
    <property type="term" value="F:ubiquitin conjugating enzyme binding"/>
    <property type="evidence" value="ECO:0007669"/>
    <property type="project" value="TreeGrafter"/>
</dbReference>
<dbReference type="EMBL" id="GIBP01006861">
    <property type="protein sequence ID" value="NDV35830.1"/>
    <property type="molecule type" value="Transcribed_RNA"/>
</dbReference>
<dbReference type="GO" id="GO:0045116">
    <property type="term" value="P:protein neddylation"/>
    <property type="evidence" value="ECO:0007669"/>
    <property type="project" value="TreeGrafter"/>
</dbReference>
<dbReference type="AlphaFoldDB" id="A0A6B2LG92"/>
<dbReference type="GO" id="GO:0032182">
    <property type="term" value="F:ubiquitin-like protein binding"/>
    <property type="evidence" value="ECO:0007669"/>
    <property type="project" value="TreeGrafter"/>
</dbReference>
<sequence length="216" mass="25452">MDSDFSQKKLEKLFEKYKDPEGEDINPVGVMAFIQDLDLIPTDPILTVIAWNLKAKQMGIFTREQFVGGFKALGLDSIEKIKARLPQFREELKDAQKLAQIYKYSFEFYKDEKNKKSIEIELVDTILQILIPEKPHIPKLRKFIMKQKQYKVLNLDQWIAIHDFSCTVGTDLSNYEEDEWPVLIEMYVEWLREGHTGDTEEEPEKKEEKKTNDMDI</sequence>
<dbReference type="PROSITE" id="PS51229">
    <property type="entry name" value="DCUN1"/>
    <property type="match status" value="1"/>
</dbReference>
<evidence type="ECO:0000259" key="3">
    <source>
        <dbReference type="PROSITE" id="PS51229"/>
    </source>
</evidence>